<dbReference type="RefSeq" id="WP_009813327.1">
    <property type="nucleotide sequence ID" value="NZ_CH724156.1"/>
</dbReference>
<dbReference type="HOGENOM" id="CLU_216453_0_0_5"/>
<keyword evidence="1" id="KW-0648">Protein biosynthesis</keyword>
<organism evidence="1 2">
    <name type="scientific">Roseovarius nubinhibens (strain ATCC BAA-591 / DSM 15170 / ISM)</name>
    <dbReference type="NCBI Taxonomy" id="89187"/>
    <lineage>
        <taxon>Bacteria</taxon>
        <taxon>Pseudomonadati</taxon>
        <taxon>Pseudomonadota</taxon>
        <taxon>Alphaproteobacteria</taxon>
        <taxon>Rhodobacterales</taxon>
        <taxon>Roseobacteraceae</taxon>
        <taxon>Roseovarius</taxon>
    </lineage>
</organism>
<dbReference type="EMBL" id="AALY01000001">
    <property type="protein sequence ID" value="EAP77926.1"/>
    <property type="molecule type" value="Genomic_DNA"/>
</dbReference>
<comment type="caution">
    <text evidence="1">The sequence shown here is derived from an EMBL/GenBank/DDBJ whole genome shotgun (WGS) entry which is preliminary data.</text>
</comment>
<dbReference type="AlphaFoldDB" id="A3SKP5"/>
<sequence length="47" mass="4999">MLRTIRLGSCVSVQGIFEGQLPDGRVQVRVGDQIFVGQPISTVQAAA</sequence>
<keyword evidence="2" id="KW-1185">Reference proteome</keyword>
<dbReference type="Proteomes" id="UP000005954">
    <property type="component" value="Unassembled WGS sequence"/>
</dbReference>
<evidence type="ECO:0000313" key="1">
    <source>
        <dbReference type="EMBL" id="EAP77926.1"/>
    </source>
</evidence>
<dbReference type="GO" id="GO:0003743">
    <property type="term" value="F:translation initiation factor activity"/>
    <property type="evidence" value="ECO:0007669"/>
    <property type="project" value="UniProtKB-KW"/>
</dbReference>
<keyword evidence="1" id="KW-0396">Initiation factor</keyword>
<reference evidence="1 2" key="1">
    <citation type="submission" date="2005-12" db="EMBL/GenBank/DDBJ databases">
        <authorList>
            <person name="Moran M.A."/>
            <person name="Ferriera S."/>
            <person name="Johnson J."/>
            <person name="Kravitz S."/>
            <person name="Halpern A."/>
            <person name="Remington K."/>
            <person name="Beeson K."/>
            <person name="Tran B."/>
            <person name="Rogers Y.-H."/>
            <person name="Friedman R."/>
            <person name="Venter J.C."/>
        </authorList>
    </citation>
    <scope>NUCLEOTIDE SEQUENCE [LARGE SCALE GENOMIC DNA]</scope>
    <source>
        <strain evidence="2">ATCC BAA-591 / DSM 15170 / ISM</strain>
    </source>
</reference>
<dbReference type="STRING" id="89187.ISM_06515"/>
<name>A3SKP5_ROSNI</name>
<evidence type="ECO:0000313" key="2">
    <source>
        <dbReference type="Proteomes" id="UP000005954"/>
    </source>
</evidence>
<proteinExistence type="predicted"/>
<accession>A3SKP5</accession>
<gene>
    <name evidence="1" type="primary">infB</name>
    <name evidence="1" type="ORF">ISM_06515</name>
</gene>
<protein>
    <submittedName>
        <fullName evidence="1">Translation initiation factor IF-2</fullName>
    </submittedName>
</protein>